<name>A0A6J5M990_9CAUD</name>
<sequence length="187" mass="22481">MNKFKIKDNRTFQQRAADFGRSAMFWKGRRKGMIHTRDITLDDLREVFFPKDFSEKYGYLGYIYSSESSDAGKVIRPLILAMDKKAKPKWCPRWFLRLLDLFGNDKSIVRVRNRTLSNLHRKLTKGYRFIDWKTKWDWYDLRISIYGCQELQDMAHAIERDFYDKGKREEALVELMEHDKENGLYGE</sequence>
<organism evidence="1">
    <name type="scientific">uncultured Caudovirales phage</name>
    <dbReference type="NCBI Taxonomy" id="2100421"/>
    <lineage>
        <taxon>Viruses</taxon>
        <taxon>Duplodnaviria</taxon>
        <taxon>Heunggongvirae</taxon>
        <taxon>Uroviricota</taxon>
        <taxon>Caudoviricetes</taxon>
        <taxon>Peduoviridae</taxon>
        <taxon>Maltschvirus</taxon>
        <taxon>Maltschvirus maltsch</taxon>
    </lineage>
</organism>
<gene>
    <name evidence="1" type="ORF">UFOVP450_99</name>
</gene>
<evidence type="ECO:0000313" key="1">
    <source>
        <dbReference type="EMBL" id="CAB4143278.1"/>
    </source>
</evidence>
<accession>A0A6J5M990</accession>
<proteinExistence type="predicted"/>
<reference evidence="1" key="1">
    <citation type="submission" date="2020-04" db="EMBL/GenBank/DDBJ databases">
        <authorList>
            <person name="Chiriac C."/>
            <person name="Salcher M."/>
            <person name="Ghai R."/>
            <person name="Kavagutti S V."/>
        </authorList>
    </citation>
    <scope>NUCLEOTIDE SEQUENCE</scope>
</reference>
<dbReference type="EMBL" id="LR796421">
    <property type="protein sequence ID" value="CAB4143278.1"/>
    <property type="molecule type" value="Genomic_DNA"/>
</dbReference>
<protein>
    <submittedName>
        <fullName evidence="1">Uncharacterized protein</fullName>
    </submittedName>
</protein>